<dbReference type="AlphaFoldDB" id="A0AAW1CE57"/>
<accession>A0AAW1CE57</accession>
<protein>
    <submittedName>
        <fullName evidence="1">Uncharacterized protein</fullName>
    </submittedName>
</protein>
<organism evidence="1 2">
    <name type="scientific">Rhynocoris fuscipes</name>
    <dbReference type="NCBI Taxonomy" id="488301"/>
    <lineage>
        <taxon>Eukaryota</taxon>
        <taxon>Metazoa</taxon>
        <taxon>Ecdysozoa</taxon>
        <taxon>Arthropoda</taxon>
        <taxon>Hexapoda</taxon>
        <taxon>Insecta</taxon>
        <taxon>Pterygota</taxon>
        <taxon>Neoptera</taxon>
        <taxon>Paraneoptera</taxon>
        <taxon>Hemiptera</taxon>
        <taxon>Heteroptera</taxon>
        <taxon>Panheteroptera</taxon>
        <taxon>Cimicomorpha</taxon>
        <taxon>Reduviidae</taxon>
        <taxon>Harpactorinae</taxon>
        <taxon>Harpactorini</taxon>
        <taxon>Rhynocoris</taxon>
    </lineage>
</organism>
<comment type="caution">
    <text evidence="1">The sequence shown here is derived from an EMBL/GenBank/DDBJ whole genome shotgun (WGS) entry which is preliminary data.</text>
</comment>
<dbReference type="EMBL" id="JAPXFL010000061">
    <property type="protein sequence ID" value="KAK9496701.1"/>
    <property type="molecule type" value="Genomic_DNA"/>
</dbReference>
<proteinExistence type="predicted"/>
<dbReference type="Proteomes" id="UP001461498">
    <property type="component" value="Unassembled WGS sequence"/>
</dbReference>
<evidence type="ECO:0000313" key="1">
    <source>
        <dbReference type="EMBL" id="KAK9496701.1"/>
    </source>
</evidence>
<evidence type="ECO:0000313" key="2">
    <source>
        <dbReference type="Proteomes" id="UP001461498"/>
    </source>
</evidence>
<gene>
    <name evidence="1" type="ORF">O3M35_013065</name>
</gene>
<keyword evidence="2" id="KW-1185">Reference proteome</keyword>
<reference evidence="1 2" key="1">
    <citation type="submission" date="2022-12" db="EMBL/GenBank/DDBJ databases">
        <title>Chromosome-level genome assembly of true bugs.</title>
        <authorList>
            <person name="Ma L."/>
            <person name="Li H."/>
        </authorList>
    </citation>
    <scope>NUCLEOTIDE SEQUENCE [LARGE SCALE GENOMIC DNA]</scope>
    <source>
        <strain evidence="1">Lab_2022b</strain>
    </source>
</reference>
<sequence>MSETKNASTMSKNSDIWQTIDDVNATFDSISLISGGKPTKTGESVASALSVQDINDNLNNFIDNRYDSLNCDGYYTLEDSDDTTNGAYGGEKDSVNYMSEFEKQAHKDAILHAELSEIFPYNYSNVAIERHWGSNVKEHKDESDEPLIDVDDKELLEIEEQVKYLSLHDKNTDIESCYVHEVEARICSPPIVDLPSTSEKSCESPTLSGSILSNSDHLANNNNNLLDTVETLNSDEDNGLSTLTPDTITNAVMKLINDQEVIKPKLPKKKCRNALLNGLYRRKLLAEKSAENSSSSTSSVVLKTPDDFLNRTTTSINSNYFADVDDDDNNTQSSKCKTFNYFFQNNSNIDFHEENNSDNFKYRPEDFPAL</sequence>
<name>A0AAW1CE57_9HEMI</name>